<dbReference type="Pfam" id="PF13624">
    <property type="entry name" value="SurA_N_3"/>
    <property type="match status" value="1"/>
</dbReference>
<sequence length="348" mass="38700">MNRKLSIKRKNKKQAKVPPRITNETVAEHREQIIAGGRKFKYPIQYARHRLVFNAIIIAIVGAFLFLVAGWVLMYPMQNSSGVAYRISRVIPLPVGSINGEAVLYSDYLASYRSSAYYLNKNPEVRLKNDGQVQLNHIKRQSLDLAERVAYARQLARQHNISISDSDVDTVIERERITANGRVSQDTYDASIKMLFGESANDYRFRTANAMLESRVAFAVDVKAKQQIEAVMAALKQGKSFDEAVGSANALSGGKANAGKSGLIDVTSKFNGLRVQGIAGLKKDEISGIMQSATADGYYIVKITEKTEKKIAFDYVHVPLQEFTAQFAKLKADGKIQEYISVPESQQP</sequence>
<dbReference type="InterPro" id="IPR046357">
    <property type="entry name" value="PPIase_dom_sf"/>
</dbReference>
<keyword evidence="1" id="KW-0812">Transmembrane</keyword>
<keyword evidence="1" id="KW-0472">Membrane</keyword>
<proteinExistence type="predicted"/>
<organism evidence="2 3">
    <name type="scientific">Candidatus Southlakia epibionticum</name>
    <dbReference type="NCBI Taxonomy" id="3043284"/>
    <lineage>
        <taxon>Bacteria</taxon>
        <taxon>Candidatus Saccharimonadota</taxon>
        <taxon>Candidatus Saccharimonadia</taxon>
        <taxon>Candidatus Saccharimonadales</taxon>
        <taxon>Candidatus Saccharimonadaceae</taxon>
        <taxon>Candidatus Southlakia</taxon>
    </lineage>
</organism>
<reference evidence="2 3" key="1">
    <citation type="journal article" date="2023" name="Cell">
        <title>Genetic manipulation of Patescibacteria provides mechanistic insights into microbial dark matter and the epibiotic lifestyle.</title>
        <authorList>
            <person name="Wang Y."/>
            <person name="Gallagher L.A."/>
            <person name="Andrade P.A."/>
            <person name="Liu A."/>
            <person name="Humphreys I.R."/>
            <person name="Turkarslan S."/>
            <person name="Cutler K.J."/>
            <person name="Arrieta-Ortiz M.L."/>
            <person name="Li Y."/>
            <person name="Radey M.C."/>
            <person name="McLean J.S."/>
            <person name="Cong Q."/>
            <person name="Baker D."/>
            <person name="Baliga N.S."/>
            <person name="Peterson S.B."/>
            <person name="Mougous J.D."/>
        </authorList>
    </citation>
    <scope>NUCLEOTIDE SEQUENCE [LARGE SCALE GENOMIC DNA]</scope>
    <source>
        <strain evidence="2 3">ML1</strain>
    </source>
</reference>
<name>A0ABY8WTG2_9BACT</name>
<protein>
    <submittedName>
        <fullName evidence="2">PpiC domain-containing protein</fullName>
    </submittedName>
</protein>
<keyword evidence="1" id="KW-1133">Transmembrane helix</keyword>
<dbReference type="Proteomes" id="UP001177295">
    <property type="component" value="Chromosome"/>
</dbReference>
<feature type="transmembrane region" description="Helical" evidence="1">
    <location>
        <begin position="51"/>
        <end position="74"/>
    </location>
</feature>
<dbReference type="EMBL" id="CP124550">
    <property type="protein sequence ID" value="WIO45760.1"/>
    <property type="molecule type" value="Genomic_DNA"/>
</dbReference>
<evidence type="ECO:0000313" key="3">
    <source>
        <dbReference type="Proteomes" id="UP001177295"/>
    </source>
</evidence>
<keyword evidence="3" id="KW-1185">Reference proteome</keyword>
<accession>A0ABY8WTG2</accession>
<dbReference type="InterPro" id="IPR027304">
    <property type="entry name" value="Trigger_fact/SurA_dom_sf"/>
</dbReference>
<gene>
    <name evidence="2" type="ORF">SEML1_0121</name>
</gene>
<evidence type="ECO:0000313" key="2">
    <source>
        <dbReference type="EMBL" id="WIO45760.1"/>
    </source>
</evidence>
<evidence type="ECO:0000256" key="1">
    <source>
        <dbReference type="SAM" id="Phobius"/>
    </source>
</evidence>
<dbReference type="Gene3D" id="3.10.50.40">
    <property type="match status" value="1"/>
</dbReference>
<dbReference type="SUPFAM" id="SSF54534">
    <property type="entry name" value="FKBP-like"/>
    <property type="match status" value="1"/>
</dbReference>
<dbReference type="SUPFAM" id="SSF109998">
    <property type="entry name" value="Triger factor/SurA peptide-binding domain-like"/>
    <property type="match status" value="1"/>
</dbReference>